<keyword evidence="3" id="KW-1185">Reference proteome</keyword>
<dbReference type="PANTHER" id="PTHR43852:SF2">
    <property type="entry name" value="PROTEIN ADENYLYLTRANSFERASE MNTA"/>
    <property type="match status" value="1"/>
</dbReference>
<proteinExistence type="predicted"/>
<evidence type="ECO:0000313" key="3">
    <source>
        <dbReference type="Proteomes" id="UP001500074"/>
    </source>
</evidence>
<dbReference type="RefSeq" id="WP_035575238.1">
    <property type="nucleotide sequence ID" value="NZ_BAABKI010000029.1"/>
</dbReference>
<dbReference type="InterPro" id="IPR041633">
    <property type="entry name" value="Polbeta"/>
</dbReference>
<accession>A0ABP9RJV0</accession>
<comment type="caution">
    <text evidence="2">The sequence shown here is derived from an EMBL/GenBank/DDBJ whole genome shotgun (WGS) entry which is preliminary data.</text>
</comment>
<dbReference type="InterPro" id="IPR043519">
    <property type="entry name" value="NT_sf"/>
</dbReference>
<name>A0ABP9RJV0_9GAMM</name>
<dbReference type="SUPFAM" id="SSF81301">
    <property type="entry name" value="Nucleotidyltransferase"/>
    <property type="match status" value="1"/>
</dbReference>
<dbReference type="CDD" id="cd05403">
    <property type="entry name" value="NT_KNTase_like"/>
    <property type="match status" value="1"/>
</dbReference>
<evidence type="ECO:0000259" key="1">
    <source>
        <dbReference type="Pfam" id="PF18765"/>
    </source>
</evidence>
<dbReference type="Gene3D" id="3.30.460.10">
    <property type="entry name" value="Beta Polymerase, domain 2"/>
    <property type="match status" value="1"/>
</dbReference>
<evidence type="ECO:0000313" key="2">
    <source>
        <dbReference type="EMBL" id="GAA5178677.1"/>
    </source>
</evidence>
<reference evidence="3" key="1">
    <citation type="journal article" date="2019" name="Int. J. Syst. Evol. Microbiol.">
        <title>The Global Catalogue of Microorganisms (GCM) 10K type strain sequencing project: providing services to taxonomists for standard genome sequencing and annotation.</title>
        <authorList>
            <consortium name="The Broad Institute Genomics Platform"/>
            <consortium name="The Broad Institute Genome Sequencing Center for Infectious Disease"/>
            <person name="Wu L."/>
            <person name="Ma J."/>
        </authorList>
    </citation>
    <scope>NUCLEOTIDE SEQUENCE [LARGE SCALE GENOMIC DNA]</scope>
    <source>
        <strain evidence="3">JCM 18472</strain>
    </source>
</reference>
<dbReference type="Pfam" id="PF18765">
    <property type="entry name" value="Polbeta"/>
    <property type="match status" value="1"/>
</dbReference>
<dbReference type="NCBIfam" id="NF047752">
    <property type="entry name" value="MntA_antitoxin"/>
    <property type="match status" value="1"/>
</dbReference>
<dbReference type="InterPro" id="IPR052930">
    <property type="entry name" value="TA_antitoxin_MntA"/>
</dbReference>
<feature type="domain" description="Polymerase beta nucleotidyltransferase" evidence="1">
    <location>
        <begin position="15"/>
        <end position="103"/>
    </location>
</feature>
<gene>
    <name evidence="2" type="ORF">GCM10023342_29680</name>
</gene>
<protein>
    <submittedName>
        <fullName evidence="2">Nucleotidyltransferase domain-containing protein</fullName>
    </submittedName>
</protein>
<dbReference type="PANTHER" id="PTHR43852">
    <property type="entry name" value="NUCLEOTIDYLTRANSFERASE"/>
    <property type="match status" value="1"/>
</dbReference>
<sequence>MNDAQQDSVIAVGQRVKQALAGFREIEQIVLFGSVSRGTARAASDIDVALDAGKPLTQGQRVAMIEALALELGRPVDLVDLKAAGQPLLSQIVTTGKRLSGSDTAWAKIIYRNIIDNEDFVPLQRRVLQARQQAWINR</sequence>
<dbReference type="EMBL" id="BAABKI010000029">
    <property type="protein sequence ID" value="GAA5178677.1"/>
    <property type="molecule type" value="Genomic_DNA"/>
</dbReference>
<organism evidence="2 3">
    <name type="scientific">Modicisalibacter zincidurans</name>
    <dbReference type="NCBI Taxonomy" id="1178777"/>
    <lineage>
        <taxon>Bacteria</taxon>
        <taxon>Pseudomonadati</taxon>
        <taxon>Pseudomonadota</taxon>
        <taxon>Gammaproteobacteria</taxon>
        <taxon>Oceanospirillales</taxon>
        <taxon>Halomonadaceae</taxon>
        <taxon>Modicisalibacter</taxon>
    </lineage>
</organism>
<dbReference type="Proteomes" id="UP001500074">
    <property type="component" value="Unassembled WGS sequence"/>
</dbReference>